<dbReference type="AlphaFoldDB" id="A0ABD3WRY7"/>
<feature type="region of interest" description="Disordered" evidence="1">
    <location>
        <begin position="130"/>
        <end position="150"/>
    </location>
</feature>
<keyword evidence="2" id="KW-1133">Transmembrane helix</keyword>
<dbReference type="Proteomes" id="UP001634394">
    <property type="component" value="Unassembled WGS sequence"/>
</dbReference>
<gene>
    <name evidence="3" type="ORF">ACJMK2_033459</name>
</gene>
<dbReference type="InterPro" id="IPR029160">
    <property type="entry name" value="UQCC4"/>
</dbReference>
<dbReference type="Pfam" id="PF15013">
    <property type="entry name" value="CCSMST1"/>
    <property type="match status" value="1"/>
</dbReference>
<reference evidence="3 4" key="1">
    <citation type="submission" date="2024-11" db="EMBL/GenBank/DDBJ databases">
        <title>Chromosome-level genome assembly of the freshwater bivalve Anodonta woodiana.</title>
        <authorList>
            <person name="Chen X."/>
        </authorList>
    </citation>
    <scope>NUCLEOTIDE SEQUENCE [LARGE SCALE GENOMIC DNA]</scope>
    <source>
        <strain evidence="3">MN2024</strain>
        <tissue evidence="3">Gills</tissue>
    </source>
</reference>
<dbReference type="EMBL" id="JBJQND010000005">
    <property type="protein sequence ID" value="KAL3875513.1"/>
    <property type="molecule type" value="Genomic_DNA"/>
</dbReference>
<keyword evidence="2" id="KW-0472">Membrane</keyword>
<evidence type="ECO:0000313" key="4">
    <source>
        <dbReference type="Proteomes" id="UP001634394"/>
    </source>
</evidence>
<proteinExistence type="predicted"/>
<evidence type="ECO:0000256" key="1">
    <source>
        <dbReference type="SAM" id="MobiDB-lite"/>
    </source>
</evidence>
<name>A0ABD3WRY7_SINWO</name>
<feature type="transmembrane region" description="Helical" evidence="2">
    <location>
        <begin position="74"/>
        <end position="93"/>
    </location>
</feature>
<keyword evidence="2" id="KW-0812">Transmembrane</keyword>
<evidence type="ECO:0000256" key="2">
    <source>
        <dbReference type="SAM" id="Phobius"/>
    </source>
</evidence>
<protein>
    <submittedName>
        <fullName evidence="3">Uncharacterized protein</fullName>
    </submittedName>
</protein>
<comment type="caution">
    <text evidence="3">The sequence shown here is derived from an EMBL/GenBank/DDBJ whole genome shotgun (WGS) entry which is preliminary data.</text>
</comment>
<keyword evidence="4" id="KW-1185">Reference proteome</keyword>
<sequence>MACRLLRLNLRNIGRNLTSAAVRRTEAASFHCNSICLGEHGEFDKDQPLPYMSVRKTQEKMNKEFVMRESAPPYQGFSVWISLVVFMVYFFILREENDLDELLSQDLSVRLSEVEEQVILKKMNYNRTHDVPTGELQDRLHEVQAGKRAK</sequence>
<evidence type="ECO:0000313" key="3">
    <source>
        <dbReference type="EMBL" id="KAL3875513.1"/>
    </source>
</evidence>
<organism evidence="3 4">
    <name type="scientific">Sinanodonta woodiana</name>
    <name type="common">Chinese pond mussel</name>
    <name type="synonym">Anodonta woodiana</name>
    <dbReference type="NCBI Taxonomy" id="1069815"/>
    <lineage>
        <taxon>Eukaryota</taxon>
        <taxon>Metazoa</taxon>
        <taxon>Spiralia</taxon>
        <taxon>Lophotrochozoa</taxon>
        <taxon>Mollusca</taxon>
        <taxon>Bivalvia</taxon>
        <taxon>Autobranchia</taxon>
        <taxon>Heteroconchia</taxon>
        <taxon>Palaeoheterodonta</taxon>
        <taxon>Unionida</taxon>
        <taxon>Unionoidea</taxon>
        <taxon>Unionidae</taxon>
        <taxon>Unioninae</taxon>
        <taxon>Sinanodonta</taxon>
    </lineage>
</organism>
<accession>A0ABD3WRY7</accession>